<keyword evidence="1" id="KW-0472">Membrane</keyword>
<dbReference type="EMBL" id="JXTC01000107">
    <property type="protein sequence ID" value="PON88361.1"/>
    <property type="molecule type" value="Genomic_DNA"/>
</dbReference>
<organism evidence="2 3">
    <name type="scientific">Trema orientale</name>
    <name type="common">Charcoal tree</name>
    <name type="synonym">Celtis orientalis</name>
    <dbReference type="NCBI Taxonomy" id="63057"/>
    <lineage>
        <taxon>Eukaryota</taxon>
        <taxon>Viridiplantae</taxon>
        <taxon>Streptophyta</taxon>
        <taxon>Embryophyta</taxon>
        <taxon>Tracheophyta</taxon>
        <taxon>Spermatophyta</taxon>
        <taxon>Magnoliopsida</taxon>
        <taxon>eudicotyledons</taxon>
        <taxon>Gunneridae</taxon>
        <taxon>Pentapetalae</taxon>
        <taxon>rosids</taxon>
        <taxon>fabids</taxon>
        <taxon>Rosales</taxon>
        <taxon>Cannabaceae</taxon>
        <taxon>Trema</taxon>
    </lineage>
</organism>
<evidence type="ECO:0000313" key="3">
    <source>
        <dbReference type="Proteomes" id="UP000237000"/>
    </source>
</evidence>
<dbReference type="AlphaFoldDB" id="A0A2P5ES48"/>
<keyword evidence="1" id="KW-0812">Transmembrane</keyword>
<feature type="transmembrane region" description="Helical" evidence="1">
    <location>
        <begin position="107"/>
        <end position="128"/>
    </location>
</feature>
<dbReference type="InParanoid" id="A0A2P5ES48"/>
<evidence type="ECO:0000256" key="1">
    <source>
        <dbReference type="SAM" id="Phobius"/>
    </source>
</evidence>
<sequence length="223" mass="24109">MLTVVLDYCVAYLDWSICMASCGNLPSRAAAQRASLVDNNAKAHFQTNLSTCRAMSVIIIGQFITNHSVIAQSISTRGVGLVLDLTGLLFLGSLLGMSLVQPQGKIVLYLPSILSTTLVALFTATKFLSTESGFGKLISVAISPLFSMFLRLNPKGGKENPLHLAIVGKKNIPFALELNRLNPKLASLVDEKRYLPVRRALIIDDGLPISNLLLMVDASMVHL</sequence>
<evidence type="ECO:0000313" key="2">
    <source>
        <dbReference type="EMBL" id="PON88361.1"/>
    </source>
</evidence>
<proteinExistence type="predicted"/>
<dbReference type="Proteomes" id="UP000237000">
    <property type="component" value="Unassembled WGS sequence"/>
</dbReference>
<feature type="transmembrane region" description="Helical" evidence="1">
    <location>
        <begin position="78"/>
        <end position="100"/>
    </location>
</feature>
<reference evidence="3" key="1">
    <citation type="submission" date="2016-06" db="EMBL/GenBank/DDBJ databases">
        <title>Parallel loss of symbiosis genes in relatives of nitrogen-fixing non-legume Parasponia.</title>
        <authorList>
            <person name="Van Velzen R."/>
            <person name="Holmer R."/>
            <person name="Bu F."/>
            <person name="Rutten L."/>
            <person name="Van Zeijl A."/>
            <person name="Liu W."/>
            <person name="Santuari L."/>
            <person name="Cao Q."/>
            <person name="Sharma T."/>
            <person name="Shen D."/>
            <person name="Roswanjaya Y."/>
            <person name="Wardhani T."/>
            <person name="Kalhor M.S."/>
            <person name="Jansen J."/>
            <person name="Van den Hoogen J."/>
            <person name="Gungor B."/>
            <person name="Hartog M."/>
            <person name="Hontelez J."/>
            <person name="Verver J."/>
            <person name="Yang W.-C."/>
            <person name="Schijlen E."/>
            <person name="Repin R."/>
            <person name="Schilthuizen M."/>
            <person name="Schranz E."/>
            <person name="Heidstra R."/>
            <person name="Miyata K."/>
            <person name="Fedorova E."/>
            <person name="Kohlen W."/>
            <person name="Bisseling T."/>
            <person name="Smit S."/>
            <person name="Geurts R."/>
        </authorList>
    </citation>
    <scope>NUCLEOTIDE SEQUENCE [LARGE SCALE GENOMIC DNA]</scope>
    <source>
        <strain evidence="3">cv. RG33-2</strain>
    </source>
</reference>
<keyword evidence="3" id="KW-1185">Reference proteome</keyword>
<accession>A0A2P5ES48</accession>
<comment type="caution">
    <text evidence="2">The sequence shown here is derived from an EMBL/GenBank/DDBJ whole genome shotgun (WGS) entry which is preliminary data.</text>
</comment>
<name>A0A2P5ES48_TREOI</name>
<protein>
    <submittedName>
        <fullName evidence="2">Uncharacterized protein</fullName>
    </submittedName>
</protein>
<keyword evidence="1" id="KW-1133">Transmembrane helix</keyword>
<gene>
    <name evidence="2" type="ORF">TorRG33x02_159480</name>
</gene>